<feature type="non-terminal residue" evidence="1">
    <location>
        <position position="106"/>
    </location>
</feature>
<proteinExistence type="predicted"/>
<accession>A0ACA9QX54</accession>
<sequence>MNNVEKLIINKGTIPPIPPATAAAQVSYAVLPTFLRTQLPTAPEMAPNAGANIVSTIKVNLNLDRKGLVVDCRVEEGAVLLLAPSSTGAESEESKGWLPSSVLALL</sequence>
<keyword evidence="2" id="KW-1185">Reference proteome</keyword>
<dbReference type="EMBL" id="CAJVPT010063046">
    <property type="protein sequence ID" value="CAG8767950.1"/>
    <property type="molecule type" value="Genomic_DNA"/>
</dbReference>
<evidence type="ECO:0000313" key="1">
    <source>
        <dbReference type="EMBL" id="CAG8767950.1"/>
    </source>
</evidence>
<comment type="caution">
    <text evidence="1">The sequence shown here is derived from an EMBL/GenBank/DDBJ whole genome shotgun (WGS) entry which is preliminary data.</text>
</comment>
<gene>
    <name evidence="1" type="ORF">ACOLOM_LOCUS13578</name>
</gene>
<name>A0ACA9QX54_9GLOM</name>
<reference evidence="1" key="1">
    <citation type="submission" date="2021-06" db="EMBL/GenBank/DDBJ databases">
        <authorList>
            <person name="Kallberg Y."/>
            <person name="Tangrot J."/>
            <person name="Rosling A."/>
        </authorList>
    </citation>
    <scope>NUCLEOTIDE SEQUENCE</scope>
    <source>
        <strain evidence="1">CL356</strain>
    </source>
</reference>
<protein>
    <submittedName>
        <fullName evidence="1">2825_t:CDS:1</fullName>
    </submittedName>
</protein>
<evidence type="ECO:0000313" key="2">
    <source>
        <dbReference type="Proteomes" id="UP000789525"/>
    </source>
</evidence>
<organism evidence="1 2">
    <name type="scientific">Acaulospora colombiana</name>
    <dbReference type="NCBI Taxonomy" id="27376"/>
    <lineage>
        <taxon>Eukaryota</taxon>
        <taxon>Fungi</taxon>
        <taxon>Fungi incertae sedis</taxon>
        <taxon>Mucoromycota</taxon>
        <taxon>Glomeromycotina</taxon>
        <taxon>Glomeromycetes</taxon>
        <taxon>Diversisporales</taxon>
        <taxon>Acaulosporaceae</taxon>
        <taxon>Acaulospora</taxon>
    </lineage>
</organism>
<dbReference type="Proteomes" id="UP000789525">
    <property type="component" value="Unassembled WGS sequence"/>
</dbReference>